<sequence length="192" mass="22576">MELIKPFVKYSRAYRTSDDSSLKNKIKTQIEIELGTDQQQHQQQQHNHRNSFFCDFCQAFAGAARFCNRCFFPKCETALDQELATYALLSVCYWELNEHERESHNARTVWLERIKFTWIMHENNEDKVYRANDSSPVCVQCQRFCEQSPPSSPSSLTPSTTTDTDNGQSTTFDENLFCPHCLFPTFYIDYRY</sequence>
<evidence type="ECO:0000313" key="2">
    <source>
        <dbReference type="EMBL" id="ANS70935.1"/>
    </source>
</evidence>
<organism evidence="2">
    <name type="scientific">Lymantria dispar multicapsid nuclear polyhedrosis virus</name>
    <name type="common">LdMNPV</name>
    <dbReference type="NCBI Taxonomy" id="10449"/>
    <lineage>
        <taxon>Viruses</taxon>
        <taxon>Viruses incertae sedis</taxon>
        <taxon>Naldaviricetes</taxon>
        <taxon>Lefavirales</taxon>
        <taxon>Baculoviridae</taxon>
        <taxon>Alphabaculovirus</taxon>
        <taxon>Alphabaculovirus lydisparis</taxon>
    </lineage>
</organism>
<protein>
    <recommendedName>
        <fullName evidence="3">Ac52</fullName>
    </recommendedName>
</protein>
<dbReference type="InterPro" id="IPR020201">
    <property type="entry name" value="AcMNPV_Orf52"/>
</dbReference>
<accession>A0A1B1MR22</accession>
<organismHost>
    <name type="scientific">Lepidoptera</name>
    <name type="common">moths &amp; butterflies</name>
    <dbReference type="NCBI Taxonomy" id="7088"/>
</organismHost>
<reference evidence="2" key="1">
    <citation type="journal article" date="2016" name="J. Invertebr. Pathol.">
        <title>An alphabaculovirus isolated from dead Lymantria dispar larvae shows high genetic similarity to baculovirus previously isolated from Lymantria monacha - An example of adaptation to a new host.</title>
        <authorList>
            <person name="Rabalski L."/>
            <person name="Krejmer-Rabalska M."/>
            <person name="Skrzecz I."/>
            <person name="Wasag B."/>
            <person name="Szewczyk B."/>
        </authorList>
    </citation>
    <scope>NUCLEOTIDE SEQUENCE</scope>
    <source>
        <strain evidence="2">BNP</strain>
    </source>
</reference>
<dbReference type="Pfam" id="PF11077">
    <property type="entry name" value="DUF2616"/>
    <property type="match status" value="1"/>
</dbReference>
<feature type="region of interest" description="Disordered" evidence="1">
    <location>
        <begin position="147"/>
        <end position="167"/>
    </location>
</feature>
<name>A0A1B1MR22_NPVLD</name>
<proteinExistence type="predicted"/>
<evidence type="ECO:0008006" key="3">
    <source>
        <dbReference type="Google" id="ProtNLM"/>
    </source>
</evidence>
<feature type="compositionally biased region" description="Low complexity" evidence="1">
    <location>
        <begin position="153"/>
        <end position="167"/>
    </location>
</feature>
<evidence type="ECO:0000256" key="1">
    <source>
        <dbReference type="SAM" id="MobiDB-lite"/>
    </source>
</evidence>
<dbReference type="EMBL" id="KU377538">
    <property type="protein sequence ID" value="ANS70935.1"/>
    <property type="molecule type" value="Genomic_DNA"/>
</dbReference>